<organism evidence="2 3">
    <name type="scientific">Koleobacter methoxysyntrophicus</name>
    <dbReference type="NCBI Taxonomy" id="2751313"/>
    <lineage>
        <taxon>Bacteria</taxon>
        <taxon>Bacillati</taxon>
        <taxon>Bacillota</taxon>
        <taxon>Clostridia</taxon>
        <taxon>Koleobacterales</taxon>
        <taxon>Koleobacteraceae</taxon>
        <taxon>Koleobacter</taxon>
    </lineage>
</organism>
<dbReference type="Proteomes" id="UP000662904">
    <property type="component" value="Chromosome"/>
</dbReference>
<gene>
    <name evidence="2" type="ORF">H0A61_01071</name>
</gene>
<reference evidence="2" key="1">
    <citation type="submission" date="2020-07" db="EMBL/GenBank/DDBJ databases">
        <title>Koleobacter methoxysyntrophicus gen. nov., sp. nov., a novel anaerobic bacterium isolated from deep subsurface oil field and proposal of Koleobacterales ord. nov. in the phylum Firmicutes.</title>
        <authorList>
            <person name="Sakamoto S."/>
            <person name="Tamaki H."/>
        </authorList>
    </citation>
    <scope>NUCLEOTIDE SEQUENCE</scope>
    <source>
        <strain evidence="2">NRmbB1</strain>
    </source>
</reference>
<proteinExistence type="predicted"/>
<sequence length="453" mass="50475">MKKELRIISPTGHLGFAPMKLESFKIGLKENPDYICADSGSDDIGPTPLGKDSQASPVKWQEHDLENILLACRELKIPMIIGSACDTGTNRGVDLYVSIIERLARKHGLSKFRLAYIYSQQSKEFILDRLKKGIEIKGLDGRPPLTEEDVKKTDNIVAVMGVHPIIEALNEGADVIICGRSSDVAIFAAPAIKEGFPKALSYYLGKVLECASFCAEPYMGKESVLGIITHEDVKVKALHPNARCTIASVAGHAMYERANPFYEYFVGGRLNMRNCRYEQYDEKTTRITGPVFEPAERYFVKLEGAGKVGERYFGIAGIRDPYTIKNLDKVIEWAKNEVRSEFGKEGYQLHFHVFGKNGVMEELEPIKHITPHEVGIVVEGVAPTEEMAESITITATRQIFYARLPEVKGTAGGCAYIIDEVLKGTPAYMWTMNHAMQVDDPMELFKVNMIEIG</sequence>
<dbReference type="RefSeq" id="WP_206708932.1">
    <property type="nucleotide sequence ID" value="NZ_CP059066.1"/>
</dbReference>
<dbReference type="Pfam" id="PF07287">
    <property type="entry name" value="AtuA"/>
    <property type="match status" value="1"/>
</dbReference>
<keyword evidence="3" id="KW-1185">Reference proteome</keyword>
<accession>A0A8A0RMA0</accession>
<protein>
    <recommendedName>
        <fullName evidence="1">Acyclic terpene utilisation N-terminal domain-containing protein</fullName>
    </recommendedName>
</protein>
<evidence type="ECO:0000259" key="1">
    <source>
        <dbReference type="Pfam" id="PF07287"/>
    </source>
</evidence>
<dbReference type="AlphaFoldDB" id="A0A8A0RMA0"/>
<feature type="domain" description="Acyclic terpene utilisation N-terminal" evidence="1">
    <location>
        <begin position="6"/>
        <end position="422"/>
    </location>
</feature>
<name>A0A8A0RMA0_9FIRM</name>
<dbReference type="KEGG" id="kme:H0A61_01071"/>
<evidence type="ECO:0000313" key="3">
    <source>
        <dbReference type="Proteomes" id="UP000662904"/>
    </source>
</evidence>
<evidence type="ECO:0000313" key="2">
    <source>
        <dbReference type="EMBL" id="QSQ08728.1"/>
    </source>
</evidence>
<dbReference type="EMBL" id="CP059066">
    <property type="protein sequence ID" value="QSQ08728.1"/>
    <property type="molecule type" value="Genomic_DNA"/>
</dbReference>
<dbReference type="InterPro" id="IPR010839">
    <property type="entry name" value="AtuA_N"/>
</dbReference>